<accession>A0A382X6K4</accession>
<feature type="non-terminal residue" evidence="1">
    <location>
        <position position="1"/>
    </location>
</feature>
<protein>
    <recommendedName>
        <fullName evidence="2">PhoU domain-containing protein</fullName>
    </recommendedName>
</protein>
<name>A0A382X6K4_9ZZZZ</name>
<evidence type="ECO:0000313" key="1">
    <source>
        <dbReference type="EMBL" id="SVD66499.1"/>
    </source>
</evidence>
<dbReference type="EMBL" id="UINC01165223">
    <property type="protein sequence ID" value="SVD66499.1"/>
    <property type="molecule type" value="Genomic_DNA"/>
</dbReference>
<organism evidence="1">
    <name type="scientific">marine metagenome</name>
    <dbReference type="NCBI Taxonomy" id="408172"/>
    <lineage>
        <taxon>unclassified sequences</taxon>
        <taxon>metagenomes</taxon>
        <taxon>ecological metagenomes</taxon>
    </lineage>
</organism>
<sequence>EEKYRLEHFKRVSGEVSESVATHQLHVELMDVLKQINTFIELIASTLLDLE</sequence>
<evidence type="ECO:0008006" key="2">
    <source>
        <dbReference type="Google" id="ProtNLM"/>
    </source>
</evidence>
<proteinExistence type="predicted"/>
<dbReference type="AlphaFoldDB" id="A0A382X6K4"/>
<gene>
    <name evidence="1" type="ORF">METZ01_LOCUS419353</name>
</gene>
<reference evidence="1" key="1">
    <citation type="submission" date="2018-05" db="EMBL/GenBank/DDBJ databases">
        <authorList>
            <person name="Lanie J.A."/>
            <person name="Ng W.-L."/>
            <person name="Kazmierczak K.M."/>
            <person name="Andrzejewski T.M."/>
            <person name="Davidsen T.M."/>
            <person name="Wayne K.J."/>
            <person name="Tettelin H."/>
            <person name="Glass J.I."/>
            <person name="Rusch D."/>
            <person name="Podicherti R."/>
            <person name="Tsui H.-C.T."/>
            <person name="Winkler M.E."/>
        </authorList>
    </citation>
    <scope>NUCLEOTIDE SEQUENCE</scope>
</reference>